<dbReference type="InterPro" id="IPR054722">
    <property type="entry name" value="PolX-like_BBD"/>
</dbReference>
<keyword evidence="1" id="KW-0507">mRNA processing</keyword>
<dbReference type="EMBL" id="AJIL01000004">
    <property type="protein sequence ID" value="KNF06226.1"/>
    <property type="molecule type" value="Genomic_DNA"/>
</dbReference>
<evidence type="ECO:0000256" key="3">
    <source>
        <dbReference type="SAM" id="MobiDB-lite"/>
    </source>
</evidence>
<evidence type="ECO:0000313" key="5">
    <source>
        <dbReference type="EMBL" id="KNF06226.1"/>
    </source>
</evidence>
<dbReference type="InterPro" id="IPR001878">
    <property type="entry name" value="Znf_CCHC"/>
</dbReference>
<dbReference type="Pfam" id="PF22936">
    <property type="entry name" value="Pol_BBD"/>
    <property type="match status" value="1"/>
</dbReference>
<sequence length="614" mass="66897">MTSPATPTDPNPNPPSAGGSNWDIGESSVRNRLAEDIATLQANLNALPLSPEVTGDSKSNKSKAPPPHPRSETSVTPKADPPHMPPRTHNDPSHRHQRPPDPTASRLAPTPEQAAAAKLAKEIRDFKAAEFYLKQQKLVNSAIQFGKTLIRPTGILQPDGSNFGKWYANLEEIGRMFMGDQKFFFFSCSNLTYEKIGRAVILATIHESLVAEISAIQTCFQMYARLMMKFNSPSRAAQMNIWYKFRSFKIDPNGHNAGIASALRDLHSEWIAISVNFTIDSFLGFILQASVADSGAPYREAFELQVENLVQSNESSGCPPFDDIMKALDICKEQHRNTMAISVSESAFTSPVPPSALATTVDDDMFDMSAFLAEIDHNEWVDALDFYAITANKCWQCGGYNHYARNCPDKPRAGTGGKAMGQPLGTIVGTIYGKLPSGLPISSERFPRMVHRNRQPDRQPLSVAHQASTSGGVSAQVVDIGDVPDDLDTLGFYNMGLGEDLVSDVAVFDTGASHGFTGSKSLLHDFRSLSKPIGVSVATTGAGSFITGMGNLKFQAPDGHIIVLRQVLYCEQAKTTLISMAALRKANALVNYDNDSDTFQITRSSGEHLFDCVF</sequence>
<proteinExistence type="predicted"/>
<dbReference type="Proteomes" id="UP000054564">
    <property type="component" value="Unassembled WGS sequence"/>
</dbReference>
<keyword evidence="6" id="KW-1185">Reference proteome</keyword>
<protein>
    <recommendedName>
        <fullName evidence="4">CCHC-type domain-containing protein</fullName>
    </recommendedName>
</protein>
<evidence type="ECO:0000256" key="1">
    <source>
        <dbReference type="ARBA" id="ARBA00022664"/>
    </source>
</evidence>
<name>A0A0L0W3Y5_9BASI</name>
<organism evidence="5 6">
    <name type="scientific">Puccinia striiformis f. sp. tritici PST-78</name>
    <dbReference type="NCBI Taxonomy" id="1165861"/>
    <lineage>
        <taxon>Eukaryota</taxon>
        <taxon>Fungi</taxon>
        <taxon>Dikarya</taxon>
        <taxon>Basidiomycota</taxon>
        <taxon>Pucciniomycotina</taxon>
        <taxon>Pucciniomycetes</taxon>
        <taxon>Pucciniales</taxon>
        <taxon>Pucciniaceae</taxon>
        <taxon>Puccinia</taxon>
    </lineage>
</organism>
<comment type="caution">
    <text evidence="5">The sequence shown here is derived from an EMBL/GenBank/DDBJ whole genome shotgun (WGS) entry which is preliminary data.</text>
</comment>
<accession>A0A0L0W3Y5</accession>
<dbReference type="GO" id="GO:0006397">
    <property type="term" value="P:mRNA processing"/>
    <property type="evidence" value="ECO:0007669"/>
    <property type="project" value="UniProtKB-KW"/>
</dbReference>
<dbReference type="GO" id="GO:0008270">
    <property type="term" value="F:zinc ion binding"/>
    <property type="evidence" value="ECO:0007669"/>
    <property type="project" value="UniProtKB-KW"/>
</dbReference>
<dbReference type="SUPFAM" id="SSF57756">
    <property type="entry name" value="Retrovirus zinc finger-like domains"/>
    <property type="match status" value="1"/>
</dbReference>
<dbReference type="PROSITE" id="PS50158">
    <property type="entry name" value="ZF_CCHC"/>
    <property type="match status" value="1"/>
</dbReference>
<evidence type="ECO:0000313" key="6">
    <source>
        <dbReference type="Proteomes" id="UP000054564"/>
    </source>
</evidence>
<keyword evidence="2" id="KW-0862">Zinc</keyword>
<feature type="domain" description="CCHC-type" evidence="4">
    <location>
        <begin position="393"/>
        <end position="409"/>
    </location>
</feature>
<dbReference type="AlphaFoldDB" id="A0A0L0W3Y5"/>
<feature type="region of interest" description="Disordered" evidence="3">
    <location>
        <begin position="46"/>
        <end position="113"/>
    </location>
</feature>
<dbReference type="InterPro" id="IPR036875">
    <property type="entry name" value="Znf_CCHC_sf"/>
</dbReference>
<feature type="region of interest" description="Disordered" evidence="3">
    <location>
        <begin position="1"/>
        <end position="28"/>
    </location>
</feature>
<dbReference type="STRING" id="1165861.A0A0L0W3Y5"/>
<keyword evidence="2" id="KW-0479">Metal-binding</keyword>
<keyword evidence="2" id="KW-0863">Zinc-finger</keyword>
<reference evidence="6" key="1">
    <citation type="submission" date="2014-03" db="EMBL/GenBank/DDBJ databases">
        <title>The Genome Sequence of Puccinia striiformis f. sp. tritici PST-78.</title>
        <authorList>
            <consortium name="The Broad Institute Genome Sequencing Platform"/>
            <person name="Cuomo C."/>
            <person name="Hulbert S."/>
            <person name="Chen X."/>
            <person name="Walker B."/>
            <person name="Young S.K."/>
            <person name="Zeng Q."/>
            <person name="Gargeya S."/>
            <person name="Fitzgerald M."/>
            <person name="Haas B."/>
            <person name="Abouelleil A."/>
            <person name="Alvarado L."/>
            <person name="Arachchi H.M."/>
            <person name="Berlin A.M."/>
            <person name="Chapman S.B."/>
            <person name="Goldberg J."/>
            <person name="Griggs A."/>
            <person name="Gujja S."/>
            <person name="Hansen M."/>
            <person name="Howarth C."/>
            <person name="Imamovic A."/>
            <person name="Larimer J."/>
            <person name="McCowan C."/>
            <person name="Montmayeur A."/>
            <person name="Murphy C."/>
            <person name="Neiman D."/>
            <person name="Pearson M."/>
            <person name="Priest M."/>
            <person name="Roberts A."/>
            <person name="Saif S."/>
            <person name="Shea T."/>
            <person name="Sisk P."/>
            <person name="Sykes S."/>
            <person name="Wortman J."/>
            <person name="Nusbaum C."/>
            <person name="Birren B."/>
        </authorList>
    </citation>
    <scope>NUCLEOTIDE SEQUENCE [LARGE SCALE GENOMIC DNA]</scope>
    <source>
        <strain evidence="6">race PST-78</strain>
    </source>
</reference>
<gene>
    <name evidence="5" type="ORF">PSTG_00733</name>
</gene>
<evidence type="ECO:0000256" key="2">
    <source>
        <dbReference type="PROSITE-ProRule" id="PRU00047"/>
    </source>
</evidence>
<dbReference type="GO" id="GO:0003676">
    <property type="term" value="F:nucleic acid binding"/>
    <property type="evidence" value="ECO:0007669"/>
    <property type="project" value="InterPro"/>
</dbReference>
<evidence type="ECO:0000259" key="4">
    <source>
        <dbReference type="PROSITE" id="PS50158"/>
    </source>
</evidence>